<dbReference type="EMBL" id="CAEZTD010000110">
    <property type="protein sequence ID" value="CAB4569335.1"/>
    <property type="molecule type" value="Genomic_DNA"/>
</dbReference>
<feature type="region of interest" description="Disordered" evidence="1">
    <location>
        <begin position="94"/>
        <end position="126"/>
    </location>
</feature>
<feature type="transmembrane region" description="Helical" evidence="2">
    <location>
        <begin position="291"/>
        <end position="314"/>
    </location>
</feature>
<sequence length="317" mass="32247">MSNTAGESGALNSFGDLSRRARRELEESGVNPDSARDELLSTGAITLPTGSVMTSGLGNPATDGFGSPLSTDTGQYSTEGLSRRELRAMQERTDFAPGSGGYSTQPSATVIPGPAPTFSLPSTPGVPGFVSPSAPSGFGLSPALADTSTPVEHVISQSTTPLDQMLNQRAVSAEQGDPFALSTQSTGVISTTSHALIMPSPPDPLSGPILTLDQTGEVLMTGQIVLPASMGVTGADSGRMDTPEVDIVDYGTEIAPSQDLAPVRATAAVSATVTRGGAVTSPIKSRDRIPLALSVTATILAVAVVGLFVTGYLLGVF</sequence>
<feature type="region of interest" description="Disordered" evidence="1">
    <location>
        <begin position="1"/>
        <end position="79"/>
    </location>
</feature>
<evidence type="ECO:0000256" key="2">
    <source>
        <dbReference type="SAM" id="Phobius"/>
    </source>
</evidence>
<feature type="compositionally biased region" description="Basic and acidic residues" evidence="1">
    <location>
        <begin position="17"/>
        <end position="26"/>
    </location>
</feature>
<organism evidence="3">
    <name type="scientific">freshwater metagenome</name>
    <dbReference type="NCBI Taxonomy" id="449393"/>
    <lineage>
        <taxon>unclassified sequences</taxon>
        <taxon>metagenomes</taxon>
        <taxon>ecological metagenomes</taxon>
    </lineage>
</organism>
<gene>
    <name evidence="3" type="ORF">UFOPK1591_01207</name>
</gene>
<keyword evidence="2" id="KW-0812">Transmembrane</keyword>
<name>A0A6J6E289_9ZZZZ</name>
<proteinExistence type="predicted"/>
<evidence type="ECO:0000313" key="3">
    <source>
        <dbReference type="EMBL" id="CAB4569335.1"/>
    </source>
</evidence>
<evidence type="ECO:0000256" key="1">
    <source>
        <dbReference type="SAM" id="MobiDB-lite"/>
    </source>
</evidence>
<keyword evidence="2" id="KW-0472">Membrane</keyword>
<reference evidence="3" key="1">
    <citation type="submission" date="2020-05" db="EMBL/GenBank/DDBJ databases">
        <authorList>
            <person name="Chiriac C."/>
            <person name="Salcher M."/>
            <person name="Ghai R."/>
            <person name="Kavagutti S V."/>
        </authorList>
    </citation>
    <scope>NUCLEOTIDE SEQUENCE</scope>
</reference>
<accession>A0A6J6E289</accession>
<feature type="compositionally biased region" description="Polar residues" evidence="1">
    <location>
        <begin position="68"/>
        <end position="79"/>
    </location>
</feature>
<dbReference type="AlphaFoldDB" id="A0A6J6E289"/>
<feature type="compositionally biased region" description="Polar residues" evidence="1">
    <location>
        <begin position="48"/>
        <end position="57"/>
    </location>
</feature>
<protein>
    <submittedName>
        <fullName evidence="3">Unannotated protein</fullName>
    </submittedName>
</protein>
<keyword evidence="2" id="KW-1133">Transmembrane helix</keyword>